<dbReference type="EMBL" id="LBVC01000062">
    <property type="protein sequence ID" value="KKQ76740.1"/>
    <property type="molecule type" value="Genomic_DNA"/>
</dbReference>
<dbReference type="AlphaFoldDB" id="A0A0G0KMQ0"/>
<dbReference type="Proteomes" id="UP000034324">
    <property type="component" value="Unassembled WGS sequence"/>
</dbReference>
<evidence type="ECO:0000313" key="2">
    <source>
        <dbReference type="Proteomes" id="UP000034324"/>
    </source>
</evidence>
<protein>
    <recommendedName>
        <fullName evidence="3">Polymerase nucleotidyl transferase domain-containing protein</fullName>
    </recommendedName>
</protein>
<evidence type="ECO:0000313" key="1">
    <source>
        <dbReference type="EMBL" id="KKQ76740.1"/>
    </source>
</evidence>
<accession>A0A0G0KMQ0</accession>
<sequence length="296" mass="34492">MDKAILKTLAYSDIFDYPLTLREIHKWLISKKANLRQAEKTLSQLSKKGKVKSKKEYYFLTRREEIVKRRLQNEKQSKIYFRKAKIIAQILKVISWIKLVGVSGGLAMENVSKKDDIDLFLITAKNRLWISRLLALGLLSLIGQRRKVGDLGQKVVGKLCINTLLEEDCLEQANKDIYLAHEVLQMRPLWFRDGIYSKYLEDNSWAFGFLPNWVDSYNLSLRGVKRRSNLKERLPRSLRSLAMTGLENLAKKFQLKIMQKPQGMERIEDGALYFHPKDVREKISSLYKQKLAGLDK</sequence>
<reference evidence="1 2" key="1">
    <citation type="journal article" date="2015" name="Nature">
        <title>rRNA introns, odd ribosomes, and small enigmatic genomes across a large radiation of phyla.</title>
        <authorList>
            <person name="Brown C.T."/>
            <person name="Hug L.A."/>
            <person name="Thomas B.C."/>
            <person name="Sharon I."/>
            <person name="Castelle C.J."/>
            <person name="Singh A."/>
            <person name="Wilkins M.J."/>
            <person name="Williams K.H."/>
            <person name="Banfield J.F."/>
        </authorList>
    </citation>
    <scope>NUCLEOTIDE SEQUENCE [LARGE SCALE GENOMIC DNA]</scope>
</reference>
<evidence type="ECO:0008006" key="3">
    <source>
        <dbReference type="Google" id="ProtNLM"/>
    </source>
</evidence>
<gene>
    <name evidence="1" type="ORF">US99_C0062G0003</name>
</gene>
<name>A0A0G0KMQ0_9BACT</name>
<proteinExistence type="predicted"/>
<organism evidence="1 2">
    <name type="scientific">Candidatus Daviesbacteria bacterium GW2011_GWF2_38_6</name>
    <dbReference type="NCBI Taxonomy" id="1618432"/>
    <lineage>
        <taxon>Bacteria</taxon>
        <taxon>Candidatus Daviesiibacteriota</taxon>
    </lineage>
</organism>
<comment type="caution">
    <text evidence="1">The sequence shown here is derived from an EMBL/GenBank/DDBJ whole genome shotgun (WGS) entry which is preliminary data.</text>
</comment>